<feature type="transmembrane region" description="Helical" evidence="6">
    <location>
        <begin position="252"/>
        <end position="274"/>
    </location>
</feature>
<protein>
    <submittedName>
        <fullName evidence="7">NCS1 nucleoside transporter</fullName>
    </submittedName>
</protein>
<evidence type="ECO:0000256" key="4">
    <source>
        <dbReference type="ARBA" id="ARBA00022989"/>
    </source>
</evidence>
<keyword evidence="5 6" id="KW-0472">Membrane</keyword>
<evidence type="ECO:0000256" key="2">
    <source>
        <dbReference type="ARBA" id="ARBA00008974"/>
    </source>
</evidence>
<evidence type="ECO:0000313" key="7">
    <source>
        <dbReference type="EMBL" id="KZZ97888.1"/>
    </source>
</evidence>
<dbReference type="Gene3D" id="1.10.4160.10">
    <property type="entry name" value="Hydantoin permease"/>
    <property type="match status" value="1"/>
</dbReference>
<keyword evidence="4 6" id="KW-1133">Transmembrane helix</keyword>
<keyword evidence="8" id="KW-1185">Reference proteome</keyword>
<feature type="transmembrane region" description="Helical" evidence="6">
    <location>
        <begin position="92"/>
        <end position="117"/>
    </location>
</feature>
<organism evidence="7 8">
    <name type="scientific">Ascosphaera apis ARSEF 7405</name>
    <dbReference type="NCBI Taxonomy" id="392613"/>
    <lineage>
        <taxon>Eukaryota</taxon>
        <taxon>Fungi</taxon>
        <taxon>Dikarya</taxon>
        <taxon>Ascomycota</taxon>
        <taxon>Pezizomycotina</taxon>
        <taxon>Eurotiomycetes</taxon>
        <taxon>Eurotiomycetidae</taxon>
        <taxon>Onygenales</taxon>
        <taxon>Ascosphaeraceae</taxon>
        <taxon>Ascosphaera</taxon>
    </lineage>
</organism>
<dbReference type="PANTHER" id="PTHR30618:SF2">
    <property type="entry name" value="ALLANTOIN PERMEASE-RELATED"/>
    <property type="match status" value="1"/>
</dbReference>
<evidence type="ECO:0000313" key="8">
    <source>
        <dbReference type="Proteomes" id="UP000242877"/>
    </source>
</evidence>
<name>A0A168DLX3_9EURO</name>
<feature type="transmembrane region" description="Helical" evidence="6">
    <location>
        <begin position="294"/>
        <end position="313"/>
    </location>
</feature>
<dbReference type="GO" id="GO:0015205">
    <property type="term" value="F:nucleobase transmembrane transporter activity"/>
    <property type="evidence" value="ECO:0007669"/>
    <property type="project" value="TreeGrafter"/>
</dbReference>
<dbReference type="GO" id="GO:0005886">
    <property type="term" value="C:plasma membrane"/>
    <property type="evidence" value="ECO:0007669"/>
    <property type="project" value="TreeGrafter"/>
</dbReference>
<comment type="similarity">
    <text evidence="2">Belongs to the purine-cytosine permease (2.A.39) family.</text>
</comment>
<dbReference type="InterPro" id="IPR001248">
    <property type="entry name" value="Pur-cyt_permease"/>
</dbReference>
<feature type="transmembrane region" description="Helical" evidence="6">
    <location>
        <begin position="54"/>
        <end position="72"/>
    </location>
</feature>
<accession>A0A168DLX3</accession>
<dbReference type="Pfam" id="PF02133">
    <property type="entry name" value="Transp_cyt_pur"/>
    <property type="match status" value="1"/>
</dbReference>
<dbReference type="VEuPathDB" id="FungiDB:AAP_00149"/>
<gene>
    <name evidence="7" type="ORF">AAP_00149</name>
</gene>
<comment type="caution">
    <text evidence="7">The sequence shown here is derived from an EMBL/GenBank/DDBJ whole genome shotgun (WGS) entry which is preliminary data.</text>
</comment>
<reference evidence="7 8" key="1">
    <citation type="journal article" date="2016" name="Genome Biol. Evol.">
        <title>Divergent and convergent evolution of fungal pathogenicity.</title>
        <authorList>
            <person name="Shang Y."/>
            <person name="Xiao G."/>
            <person name="Zheng P."/>
            <person name="Cen K."/>
            <person name="Zhan S."/>
            <person name="Wang C."/>
        </authorList>
    </citation>
    <scope>NUCLEOTIDE SEQUENCE [LARGE SCALE GENOMIC DNA]</scope>
    <source>
        <strain evidence="7 8">ARSEF 7405</strain>
    </source>
</reference>
<dbReference type="OrthoDB" id="2018619at2759"/>
<dbReference type="EMBL" id="AZGZ01000001">
    <property type="protein sequence ID" value="KZZ97888.1"/>
    <property type="molecule type" value="Genomic_DNA"/>
</dbReference>
<proteinExistence type="inferred from homology"/>
<dbReference type="Proteomes" id="UP000242877">
    <property type="component" value="Unassembled WGS sequence"/>
</dbReference>
<evidence type="ECO:0000256" key="6">
    <source>
        <dbReference type="SAM" id="Phobius"/>
    </source>
</evidence>
<dbReference type="AlphaFoldDB" id="A0A168DLX3"/>
<feature type="transmembrane region" description="Helical" evidence="6">
    <location>
        <begin position="208"/>
        <end position="232"/>
    </location>
</feature>
<feature type="transmembrane region" description="Helical" evidence="6">
    <location>
        <begin position="12"/>
        <end position="31"/>
    </location>
</feature>
<evidence type="ECO:0000256" key="1">
    <source>
        <dbReference type="ARBA" id="ARBA00004141"/>
    </source>
</evidence>
<evidence type="ECO:0000256" key="5">
    <source>
        <dbReference type="ARBA" id="ARBA00023136"/>
    </source>
</evidence>
<sequence>MIKPEDVRSPVALISTTSFVIMAGITTWALAKGGTGPLLNQGTPSSFQGLSRGWAWFYAITSSVGGISSGILNQADFTRFVPRQGMQIPGNVLAPLVPGIIVPLFGLLTASATMNIYGGEPIWNPLELIIRWMSADYSPTSRVAAFTCSVGFMSSQLAENVLANGYAAGMDLAGLFPHWINIRRGALIAALLSWVPRPWLFYHSSSNFIAIMSSFSVFLAPLTGIMMCDYFLVRNQKIELSNLFSDTPNGAYWYQGGINWMAMLTWVFCFIPALPGMLATFNAEIVVSEILMNYYHGNYIFGFIGGLAIYYIVTMALPIRRAGIMDEGDVFGTFTDEVAQQKGIIPASQLLTQETCHPEFGNTTRADASMIG</sequence>
<dbReference type="InterPro" id="IPR045225">
    <property type="entry name" value="Uracil/uridine/allantoin_perm"/>
</dbReference>
<evidence type="ECO:0000256" key="3">
    <source>
        <dbReference type="ARBA" id="ARBA00022692"/>
    </source>
</evidence>
<keyword evidence="3 6" id="KW-0812">Transmembrane</keyword>
<dbReference type="PANTHER" id="PTHR30618">
    <property type="entry name" value="NCS1 FAMILY PURINE/PYRIMIDINE TRANSPORTER"/>
    <property type="match status" value="1"/>
</dbReference>
<comment type="subcellular location">
    <subcellularLocation>
        <location evidence="1">Membrane</location>
        <topology evidence="1">Multi-pass membrane protein</topology>
    </subcellularLocation>
</comment>